<dbReference type="Gene3D" id="1.10.287.1490">
    <property type="match status" value="1"/>
</dbReference>
<dbReference type="KEGG" id="mbry:B1812_08505"/>
<name>A0A1W6MU78_9HYPH</name>
<evidence type="ECO:0000313" key="2">
    <source>
        <dbReference type="Proteomes" id="UP000193978"/>
    </source>
</evidence>
<dbReference type="AlphaFoldDB" id="A0A1W6MU78"/>
<sequence>MQGHPSNERGHFESDALMHLNDAILASAGSSWDDWRAFNPDWLQSAEAEDFEEKAVATLKEEFGAARLIVVKDPRICRMTAFWTRVLERADYAVHVIVPVRSPLEVASSLRLRDGFPTSKGLLLWLRHVLDAEAATRQSPRHILHWPDFLADWRLSMARAGERTELVWPRLSDRTAADIDRFLAPSLRHNVVDAETLAVHPDVNDWIKDVYSAMVALSDDPASIGARQRLDDARAAFEKASRIFGRVLVDFEENVVAAQAAAGSHAAQFAEASRAREGLLHTVAGLTGERDHLAAQLGETSAARDGLQHAVAALTGERDLLAAQLGETSAACDGLQHAVAALTGERDHLAAQLGEISASRDGLQHAVVALTGERDHLAVRLGEISAARDSLQHAVVALTEERDSLLAQSTAVCAERERAAHEAAEERKRFEGLLLERLTSYKSS</sequence>
<protein>
    <recommendedName>
        <fullName evidence="3">Sulfotransferase family protein</fullName>
    </recommendedName>
</protein>
<evidence type="ECO:0008006" key="3">
    <source>
        <dbReference type="Google" id="ProtNLM"/>
    </source>
</evidence>
<proteinExistence type="predicted"/>
<dbReference type="InterPro" id="IPR027417">
    <property type="entry name" value="P-loop_NTPase"/>
</dbReference>
<dbReference type="Gene3D" id="3.40.50.300">
    <property type="entry name" value="P-loop containing nucleotide triphosphate hydrolases"/>
    <property type="match status" value="1"/>
</dbReference>
<gene>
    <name evidence="1" type="ORF">B1812_08505</name>
</gene>
<dbReference type="EMBL" id="CP019948">
    <property type="protein sequence ID" value="ARN81112.1"/>
    <property type="molecule type" value="Genomic_DNA"/>
</dbReference>
<keyword evidence="2" id="KW-1185">Reference proteome</keyword>
<dbReference type="Proteomes" id="UP000193978">
    <property type="component" value="Chromosome"/>
</dbReference>
<reference evidence="1 2" key="1">
    <citation type="submission" date="2017-02" db="EMBL/GenBank/DDBJ databases">
        <authorList>
            <person name="Peterson S.W."/>
        </authorList>
    </citation>
    <scope>NUCLEOTIDE SEQUENCE [LARGE SCALE GENOMIC DNA]</scope>
    <source>
        <strain evidence="1 2">S285</strain>
    </source>
</reference>
<accession>A0A1W6MU78</accession>
<dbReference type="SUPFAM" id="SSF52540">
    <property type="entry name" value="P-loop containing nucleoside triphosphate hydrolases"/>
    <property type="match status" value="1"/>
</dbReference>
<organism evidence="1 2">
    <name type="scientific">Methylocystis bryophila</name>
    <dbReference type="NCBI Taxonomy" id="655015"/>
    <lineage>
        <taxon>Bacteria</taxon>
        <taxon>Pseudomonadati</taxon>
        <taxon>Pseudomonadota</taxon>
        <taxon>Alphaproteobacteria</taxon>
        <taxon>Hyphomicrobiales</taxon>
        <taxon>Methylocystaceae</taxon>
        <taxon>Methylocystis</taxon>
    </lineage>
</organism>
<evidence type="ECO:0000313" key="1">
    <source>
        <dbReference type="EMBL" id="ARN81112.1"/>
    </source>
</evidence>